<reference evidence="2 3" key="1">
    <citation type="submission" date="2020-08" db="EMBL/GenBank/DDBJ databases">
        <title>Genomic Encyclopedia of Type Strains, Phase IV (KMG-IV): sequencing the most valuable type-strain genomes for metagenomic binning, comparative biology and taxonomic classification.</title>
        <authorList>
            <person name="Goeker M."/>
        </authorList>
    </citation>
    <scope>NUCLEOTIDE SEQUENCE [LARGE SCALE GENOMIC DNA]</scope>
    <source>
        <strain evidence="2 3">DSM 101806</strain>
    </source>
</reference>
<keyword evidence="3" id="KW-1185">Reference proteome</keyword>
<keyword evidence="1 2" id="KW-0808">Transferase</keyword>
<comment type="caution">
    <text evidence="2">The sequence shown here is derived from an EMBL/GenBank/DDBJ whole genome shotgun (WGS) entry which is preliminary data.</text>
</comment>
<dbReference type="RefSeq" id="WP_183999723.1">
    <property type="nucleotide sequence ID" value="NZ_JACIEH010000003.1"/>
</dbReference>
<protein>
    <submittedName>
        <fullName evidence="2">SAM-dependent methyltransferase</fullName>
    </submittedName>
</protein>
<keyword evidence="2" id="KW-0489">Methyltransferase</keyword>
<organism evidence="2 3">
    <name type="scientific">Sphingomonas kyeonggiensis</name>
    <dbReference type="NCBI Taxonomy" id="1268553"/>
    <lineage>
        <taxon>Bacteria</taxon>
        <taxon>Pseudomonadati</taxon>
        <taxon>Pseudomonadota</taxon>
        <taxon>Alphaproteobacteria</taxon>
        <taxon>Sphingomonadales</taxon>
        <taxon>Sphingomonadaceae</taxon>
        <taxon>Sphingomonas</taxon>
    </lineage>
</organism>
<gene>
    <name evidence="2" type="ORF">GGR46_004000</name>
</gene>
<dbReference type="PANTHER" id="PTHR43861">
    <property type="entry name" value="TRANS-ACONITATE 2-METHYLTRANSFERASE-RELATED"/>
    <property type="match status" value="1"/>
</dbReference>
<dbReference type="GO" id="GO:0008168">
    <property type="term" value="F:methyltransferase activity"/>
    <property type="evidence" value="ECO:0007669"/>
    <property type="project" value="UniProtKB-KW"/>
</dbReference>
<dbReference type="Gene3D" id="3.40.50.150">
    <property type="entry name" value="Vaccinia Virus protein VP39"/>
    <property type="match status" value="1"/>
</dbReference>
<evidence type="ECO:0000313" key="2">
    <source>
        <dbReference type="EMBL" id="MBB4100428.1"/>
    </source>
</evidence>
<name>A0A7W6JVQ2_9SPHN</name>
<dbReference type="Pfam" id="PF13489">
    <property type="entry name" value="Methyltransf_23"/>
    <property type="match status" value="1"/>
</dbReference>
<accession>A0A7W6JVQ2</accession>
<dbReference type="AlphaFoldDB" id="A0A7W6JVQ2"/>
<dbReference type="EMBL" id="JACIEH010000003">
    <property type="protein sequence ID" value="MBB4100428.1"/>
    <property type="molecule type" value="Genomic_DNA"/>
</dbReference>
<dbReference type="CDD" id="cd02440">
    <property type="entry name" value="AdoMet_MTases"/>
    <property type="match status" value="1"/>
</dbReference>
<dbReference type="PANTHER" id="PTHR43861:SF3">
    <property type="entry name" value="PUTATIVE (AFU_ORTHOLOGUE AFUA_2G14390)-RELATED"/>
    <property type="match status" value="1"/>
</dbReference>
<dbReference type="GO" id="GO:0032259">
    <property type="term" value="P:methylation"/>
    <property type="evidence" value="ECO:0007669"/>
    <property type="project" value="UniProtKB-KW"/>
</dbReference>
<dbReference type="SUPFAM" id="SSF53335">
    <property type="entry name" value="S-adenosyl-L-methionine-dependent methyltransferases"/>
    <property type="match status" value="1"/>
</dbReference>
<dbReference type="InterPro" id="IPR029063">
    <property type="entry name" value="SAM-dependent_MTases_sf"/>
</dbReference>
<sequence>MPSCELCGGDDAPILRRRTRVTATIDAAFEIRCCAHCGLLFQSPRFAPQFYRAYYGQVYRHLLAQEQQPFDSHVEDQIARGEALLESLAQILPRPGRMLDLGCGAGGMMHAFRRRGWNVVGVDPDSLAAAHARDALGLTVQTMDAEEMRLAPGAFDLILIAGSLEHVHDIARVLAQCHKAGAEDSLLLLEAHGLGQAEYLGAIGHNHRRLLTANSLALAMLRHGWTPQFITDAPLSGPTRPGSTFALGRRTERLGPGPMEAAIGLGIRDTPEAMAAWLDRHGIG</sequence>
<proteinExistence type="predicted"/>
<evidence type="ECO:0000256" key="1">
    <source>
        <dbReference type="ARBA" id="ARBA00022679"/>
    </source>
</evidence>
<evidence type="ECO:0000313" key="3">
    <source>
        <dbReference type="Proteomes" id="UP000557392"/>
    </source>
</evidence>
<dbReference type="Proteomes" id="UP000557392">
    <property type="component" value="Unassembled WGS sequence"/>
</dbReference>